<reference evidence="3" key="1">
    <citation type="journal article" date="2023" name="Mol. Phylogenet. Evol.">
        <title>Genome-scale phylogeny and comparative genomics of the fungal order Sordariales.</title>
        <authorList>
            <person name="Hensen N."/>
            <person name="Bonometti L."/>
            <person name="Westerberg I."/>
            <person name="Brannstrom I.O."/>
            <person name="Guillou S."/>
            <person name="Cros-Aarteil S."/>
            <person name="Calhoun S."/>
            <person name="Haridas S."/>
            <person name="Kuo A."/>
            <person name="Mondo S."/>
            <person name="Pangilinan J."/>
            <person name="Riley R."/>
            <person name="LaButti K."/>
            <person name="Andreopoulos B."/>
            <person name="Lipzen A."/>
            <person name="Chen C."/>
            <person name="Yan M."/>
            <person name="Daum C."/>
            <person name="Ng V."/>
            <person name="Clum A."/>
            <person name="Steindorff A."/>
            <person name="Ohm R.A."/>
            <person name="Martin F."/>
            <person name="Silar P."/>
            <person name="Natvig D.O."/>
            <person name="Lalanne C."/>
            <person name="Gautier V."/>
            <person name="Ament-Velasquez S.L."/>
            <person name="Kruys A."/>
            <person name="Hutchinson M.I."/>
            <person name="Powell A.J."/>
            <person name="Barry K."/>
            <person name="Miller A.N."/>
            <person name="Grigoriev I.V."/>
            <person name="Debuchy R."/>
            <person name="Gladieux P."/>
            <person name="Hiltunen Thoren M."/>
            <person name="Johannesson H."/>
        </authorList>
    </citation>
    <scope>NUCLEOTIDE SEQUENCE</scope>
    <source>
        <strain evidence="3">CBS 232.78</strain>
    </source>
</reference>
<evidence type="ECO:0000256" key="1">
    <source>
        <dbReference type="SAM" id="MobiDB-lite"/>
    </source>
</evidence>
<sequence length="97" mass="10477">MKLKTVLAFLAACVAVFAIPLPGRSENGIALRQDSLEVAQELAKDKRQVTSYEDGDDDEDEDGDGDSDNDADNDGESDEDDDGDDDDSDDDEDSDDD</sequence>
<dbReference type="EMBL" id="JAULSW010000002">
    <property type="protein sequence ID" value="KAK3390697.1"/>
    <property type="molecule type" value="Genomic_DNA"/>
</dbReference>
<dbReference type="Proteomes" id="UP001285441">
    <property type="component" value="Unassembled WGS sequence"/>
</dbReference>
<keyword evidence="2" id="KW-0732">Signal</keyword>
<feature type="signal peptide" evidence="2">
    <location>
        <begin position="1"/>
        <end position="18"/>
    </location>
</feature>
<feature type="chain" id="PRO_5042155409" evidence="2">
    <location>
        <begin position="19"/>
        <end position="97"/>
    </location>
</feature>
<proteinExistence type="predicted"/>
<comment type="caution">
    <text evidence="3">The sequence shown here is derived from an EMBL/GenBank/DDBJ whole genome shotgun (WGS) entry which is preliminary data.</text>
</comment>
<keyword evidence="4" id="KW-1185">Reference proteome</keyword>
<gene>
    <name evidence="3" type="ORF">B0H63DRAFT_519908</name>
</gene>
<accession>A0AAE0U4N8</accession>
<evidence type="ECO:0000313" key="4">
    <source>
        <dbReference type="Proteomes" id="UP001285441"/>
    </source>
</evidence>
<evidence type="ECO:0000313" key="3">
    <source>
        <dbReference type="EMBL" id="KAK3390697.1"/>
    </source>
</evidence>
<protein>
    <submittedName>
        <fullName evidence="3">Uncharacterized protein</fullName>
    </submittedName>
</protein>
<name>A0AAE0U4N8_9PEZI</name>
<organism evidence="3 4">
    <name type="scientific">Podospora didyma</name>
    <dbReference type="NCBI Taxonomy" id="330526"/>
    <lineage>
        <taxon>Eukaryota</taxon>
        <taxon>Fungi</taxon>
        <taxon>Dikarya</taxon>
        <taxon>Ascomycota</taxon>
        <taxon>Pezizomycotina</taxon>
        <taxon>Sordariomycetes</taxon>
        <taxon>Sordariomycetidae</taxon>
        <taxon>Sordariales</taxon>
        <taxon>Podosporaceae</taxon>
        <taxon>Podospora</taxon>
    </lineage>
</organism>
<feature type="region of interest" description="Disordered" evidence="1">
    <location>
        <begin position="42"/>
        <end position="97"/>
    </location>
</feature>
<reference evidence="3" key="2">
    <citation type="submission" date="2023-06" db="EMBL/GenBank/DDBJ databases">
        <authorList>
            <consortium name="Lawrence Berkeley National Laboratory"/>
            <person name="Haridas S."/>
            <person name="Hensen N."/>
            <person name="Bonometti L."/>
            <person name="Westerberg I."/>
            <person name="Brannstrom I.O."/>
            <person name="Guillou S."/>
            <person name="Cros-Aarteil S."/>
            <person name="Calhoun S."/>
            <person name="Kuo A."/>
            <person name="Mondo S."/>
            <person name="Pangilinan J."/>
            <person name="Riley R."/>
            <person name="LaButti K."/>
            <person name="Andreopoulos B."/>
            <person name="Lipzen A."/>
            <person name="Chen C."/>
            <person name="Yanf M."/>
            <person name="Daum C."/>
            <person name="Ng V."/>
            <person name="Clum A."/>
            <person name="Steindorff A."/>
            <person name="Ohm R."/>
            <person name="Martin F."/>
            <person name="Silar P."/>
            <person name="Natvig D."/>
            <person name="Lalanne C."/>
            <person name="Gautier V."/>
            <person name="Ament-velasquez S.L."/>
            <person name="Kruys A."/>
            <person name="Hutchinson M.I."/>
            <person name="Powell A.J."/>
            <person name="Barry K."/>
            <person name="Miller A.N."/>
            <person name="Grigoriev I.V."/>
            <person name="Debuchy R."/>
            <person name="Gladieux P."/>
            <person name="Thoren M.H."/>
            <person name="Johannesson H."/>
        </authorList>
    </citation>
    <scope>NUCLEOTIDE SEQUENCE</scope>
    <source>
        <strain evidence="3">CBS 232.78</strain>
    </source>
</reference>
<dbReference type="AlphaFoldDB" id="A0AAE0U4N8"/>
<evidence type="ECO:0000256" key="2">
    <source>
        <dbReference type="SAM" id="SignalP"/>
    </source>
</evidence>
<feature type="compositionally biased region" description="Acidic residues" evidence="1">
    <location>
        <begin position="53"/>
        <end position="97"/>
    </location>
</feature>